<feature type="signal peptide" evidence="1">
    <location>
        <begin position="1"/>
        <end position="23"/>
    </location>
</feature>
<protein>
    <submittedName>
        <fullName evidence="2">Venom peptide</fullName>
    </submittedName>
</protein>
<evidence type="ECO:0000256" key="1">
    <source>
        <dbReference type="SAM" id="SignalP"/>
    </source>
</evidence>
<dbReference type="AlphaFoldDB" id="A0A8T9VRF9"/>
<evidence type="ECO:0000313" key="2">
    <source>
        <dbReference type="EMBL" id="UOY17145.1"/>
    </source>
</evidence>
<accession>A0A8T9VRF9</accession>
<dbReference type="EMBL" id="MW323201">
    <property type="protein sequence ID" value="UOY17145.1"/>
    <property type="molecule type" value="mRNA"/>
</dbReference>
<reference evidence="2" key="1">
    <citation type="submission" date="2020-12" db="EMBL/GenBank/DDBJ databases">
        <authorList>
            <person name="Robinson S.D."/>
        </authorList>
    </citation>
    <scope>NUCLEOTIDE SEQUENCE</scope>
    <source>
        <tissue evidence="2">Venom apparatus</tissue>
    </source>
</reference>
<name>A0A8T9VRF9_DASGL</name>
<keyword evidence="1" id="KW-0732">Signal</keyword>
<feature type="chain" id="PRO_5035929204" evidence="1">
    <location>
        <begin position="24"/>
        <end position="74"/>
    </location>
</feature>
<organism evidence="2">
    <name type="scientific">Dasymutilla gloriosa</name>
    <name type="common">Thistledown velvet ant</name>
    <dbReference type="NCBI Taxonomy" id="50628"/>
    <lineage>
        <taxon>Eukaryota</taxon>
        <taxon>Metazoa</taxon>
        <taxon>Ecdysozoa</taxon>
        <taxon>Arthropoda</taxon>
        <taxon>Hexapoda</taxon>
        <taxon>Insecta</taxon>
        <taxon>Pterygota</taxon>
        <taxon>Neoptera</taxon>
        <taxon>Endopterygota</taxon>
        <taxon>Hymenoptera</taxon>
        <taxon>Apocrita</taxon>
        <taxon>Aculeata</taxon>
        <taxon>Pompiloidea</taxon>
        <taxon>Mutillidae</taxon>
        <taxon>Sphaeropthalminae</taxon>
        <taxon>Dasymutilla</taxon>
    </lineage>
</organism>
<sequence>MKTLTVFLLSVLLMFALINVISATPVAAPDASAVADADPEADPGIGGLLKVLGKVFPKAVKVAAHLAPSQDEKK</sequence>
<proteinExistence type="evidence at transcript level"/>